<evidence type="ECO:0000256" key="4">
    <source>
        <dbReference type="ARBA" id="ARBA00007581"/>
    </source>
</evidence>
<dbReference type="PANTHER" id="PTHR30096">
    <property type="entry name" value="4,5-DOPA DIOXYGENASE EXTRADIOL-LIKE PROTEIN"/>
    <property type="match status" value="1"/>
</dbReference>
<reference evidence="12" key="2">
    <citation type="submission" date="2021-03" db="UniProtKB">
        <authorList>
            <consortium name="EnsemblPlants"/>
        </authorList>
    </citation>
    <scope>IDENTIFICATION</scope>
</reference>
<evidence type="ECO:0000256" key="6">
    <source>
        <dbReference type="ARBA" id="ARBA00022723"/>
    </source>
</evidence>
<dbReference type="GO" id="GO:0050297">
    <property type="term" value="F:stizolobate synthase activity"/>
    <property type="evidence" value="ECO:0007669"/>
    <property type="project" value="UniProtKB-EC"/>
</dbReference>
<accession>A0A803L512</accession>
<comment type="cofactor">
    <cofactor evidence="2">
        <name>Zn(2+)</name>
        <dbReference type="ChEBI" id="CHEBI:29105"/>
    </cofactor>
</comment>
<keyword evidence="7" id="KW-0862">Zinc</keyword>
<dbReference type="InterPro" id="IPR004183">
    <property type="entry name" value="Xdiol_dOase_suB"/>
</dbReference>
<feature type="transmembrane region" description="Helical" evidence="10">
    <location>
        <begin position="354"/>
        <end position="375"/>
    </location>
</feature>
<proteinExistence type="inferred from homology"/>
<dbReference type="Proteomes" id="UP000596660">
    <property type="component" value="Unplaced"/>
</dbReference>
<comment type="pathway">
    <text evidence="3">Pigment biosynthesis; betalain biosynthesis.</text>
</comment>
<name>A0A803L512_CHEQI</name>
<keyword evidence="10" id="KW-0472">Membrane</keyword>
<evidence type="ECO:0000313" key="13">
    <source>
        <dbReference type="Proteomes" id="UP000596660"/>
    </source>
</evidence>
<feature type="transmembrane region" description="Helical" evidence="10">
    <location>
        <begin position="321"/>
        <end position="342"/>
    </location>
</feature>
<dbReference type="SUPFAM" id="SSF53213">
    <property type="entry name" value="LigB-like"/>
    <property type="match status" value="1"/>
</dbReference>
<evidence type="ECO:0000313" key="12">
    <source>
        <dbReference type="EnsemblPlants" id="AUR62006951-RA:cds"/>
    </source>
</evidence>
<evidence type="ECO:0000256" key="1">
    <source>
        <dbReference type="ARBA" id="ARBA00000466"/>
    </source>
</evidence>
<keyword evidence="9" id="KW-0560">Oxidoreductase</keyword>
<keyword evidence="6" id="KW-0479">Metal-binding</keyword>
<evidence type="ECO:0000256" key="3">
    <source>
        <dbReference type="ARBA" id="ARBA00005034"/>
    </source>
</evidence>
<keyword evidence="10" id="KW-1133">Transmembrane helix</keyword>
<comment type="similarity">
    <text evidence="4">Belongs to the DODA-type extradiol aromatic ring-opening dioxygenase family.</text>
</comment>
<dbReference type="Gene3D" id="3.40.830.10">
    <property type="entry name" value="LigB-like"/>
    <property type="match status" value="1"/>
</dbReference>
<keyword evidence="8" id="KW-0223">Dioxygenase</keyword>
<dbReference type="EnsemblPlants" id="AUR62006951-RA">
    <property type="protein sequence ID" value="AUR62006951-RA:cds"/>
    <property type="gene ID" value="AUR62006951"/>
</dbReference>
<evidence type="ECO:0000256" key="2">
    <source>
        <dbReference type="ARBA" id="ARBA00001947"/>
    </source>
</evidence>
<reference evidence="12" key="1">
    <citation type="journal article" date="2017" name="Nature">
        <title>The genome of Chenopodium quinoa.</title>
        <authorList>
            <person name="Jarvis D.E."/>
            <person name="Ho Y.S."/>
            <person name="Lightfoot D.J."/>
            <person name="Schmoeckel S.M."/>
            <person name="Li B."/>
            <person name="Borm T.J.A."/>
            <person name="Ohyanagi H."/>
            <person name="Mineta K."/>
            <person name="Michell C.T."/>
            <person name="Saber N."/>
            <person name="Kharbatia N.M."/>
            <person name="Rupper R.R."/>
            <person name="Sharp A.R."/>
            <person name="Dally N."/>
            <person name="Boughton B.A."/>
            <person name="Woo Y.H."/>
            <person name="Gao G."/>
            <person name="Schijlen E.G.W.M."/>
            <person name="Guo X."/>
            <person name="Momin A.A."/>
            <person name="Negrao S."/>
            <person name="Al-Babili S."/>
            <person name="Gehring C."/>
            <person name="Roessner U."/>
            <person name="Jung C."/>
            <person name="Murphy K."/>
            <person name="Arold S.T."/>
            <person name="Gojobori T."/>
            <person name="van der Linden C.G."/>
            <person name="van Loo E.N."/>
            <person name="Jellen E.N."/>
            <person name="Maughan P.J."/>
            <person name="Tester M."/>
        </authorList>
    </citation>
    <scope>NUCLEOTIDE SEQUENCE [LARGE SCALE GENOMIC DNA]</scope>
    <source>
        <strain evidence="12">cv. PI 614886</strain>
    </source>
</reference>
<evidence type="ECO:0000256" key="8">
    <source>
        <dbReference type="ARBA" id="ARBA00022964"/>
    </source>
</evidence>
<dbReference type="PANTHER" id="PTHR30096:SF0">
    <property type="entry name" value="4,5-DOPA DIOXYGENASE EXTRADIOL-LIKE PROTEIN"/>
    <property type="match status" value="1"/>
</dbReference>
<evidence type="ECO:0000256" key="9">
    <source>
        <dbReference type="ARBA" id="ARBA00023002"/>
    </source>
</evidence>
<keyword evidence="10" id="KW-0812">Transmembrane</keyword>
<organism evidence="12 13">
    <name type="scientific">Chenopodium quinoa</name>
    <name type="common">Quinoa</name>
    <dbReference type="NCBI Taxonomy" id="63459"/>
    <lineage>
        <taxon>Eukaryota</taxon>
        <taxon>Viridiplantae</taxon>
        <taxon>Streptophyta</taxon>
        <taxon>Embryophyta</taxon>
        <taxon>Tracheophyta</taxon>
        <taxon>Spermatophyta</taxon>
        <taxon>Magnoliopsida</taxon>
        <taxon>eudicotyledons</taxon>
        <taxon>Gunneridae</taxon>
        <taxon>Pentapetalae</taxon>
        <taxon>Caryophyllales</taxon>
        <taxon>Chenopodiaceae</taxon>
        <taxon>Chenopodioideae</taxon>
        <taxon>Atripliceae</taxon>
        <taxon>Chenopodium</taxon>
    </lineage>
</organism>
<evidence type="ECO:0000259" key="11">
    <source>
        <dbReference type="Pfam" id="PF02900"/>
    </source>
</evidence>
<sequence length="395" mass="44059">MGEEEKMKETFFITHGCPKLTIEEVHPLHSFFKSWKENVYSKKPKAILVISSHWITDQPAVNSVHLNDTIYDYEGVTYPASLYQVKYPAPGAPNLAKKVEKLLNESGFESVYIDKKRVLSHATWVPLMLMYPEADISVCELSVQPHLDGMHHYNLGLALAPLKDDGVLIIGSGSGATHPSWDTTHDGDGVAPWAAEFDSWLDSALTNGRYEEVNECETKAPNWKLAHPMPDHFYPLHVAIGAAGEDCKAELVHSSWMLSQKIAAFAYMWSSSLIFVGFLAQFTSYSEDGMVWIMFGFALMTMVNFWYVYMLTVKTPFYKELHVFEVAVNVARLFGTILAFVGDFSINVTKGPVVFVWVGVVGSVVMYLGGLGLLAKETVIELLEGETTLPVKQGE</sequence>
<dbReference type="UniPathway" id="UPA00278"/>
<evidence type="ECO:0000256" key="10">
    <source>
        <dbReference type="SAM" id="Phobius"/>
    </source>
</evidence>
<protein>
    <recommendedName>
        <fullName evidence="5">stizolobate synthase</fullName>
        <ecNumber evidence="5">1.13.11.29</ecNumber>
    </recommendedName>
</protein>
<dbReference type="GO" id="GO:0008270">
    <property type="term" value="F:zinc ion binding"/>
    <property type="evidence" value="ECO:0007669"/>
    <property type="project" value="InterPro"/>
</dbReference>
<dbReference type="GO" id="GO:0008198">
    <property type="term" value="F:ferrous iron binding"/>
    <property type="evidence" value="ECO:0007669"/>
    <property type="project" value="InterPro"/>
</dbReference>
<dbReference type="AlphaFoldDB" id="A0A803L512"/>
<feature type="transmembrane region" description="Helical" evidence="10">
    <location>
        <begin position="289"/>
        <end position="309"/>
    </location>
</feature>
<dbReference type="InterPro" id="IPR014436">
    <property type="entry name" value="Extradiol_dOase_DODA"/>
</dbReference>
<keyword evidence="13" id="KW-1185">Reference proteome</keyword>
<dbReference type="EC" id="1.13.11.29" evidence="5"/>
<feature type="domain" description="Extradiol ring-cleavage dioxygenase class III enzyme subunit B" evidence="11">
    <location>
        <begin position="11"/>
        <end position="259"/>
    </location>
</feature>
<feature type="transmembrane region" description="Helical" evidence="10">
    <location>
        <begin position="262"/>
        <end position="283"/>
    </location>
</feature>
<dbReference type="SMR" id="A0A803L512"/>
<dbReference type="CDD" id="cd07363">
    <property type="entry name" value="45_DOPA_Dioxygenase"/>
    <property type="match status" value="1"/>
</dbReference>
<evidence type="ECO:0000256" key="7">
    <source>
        <dbReference type="ARBA" id="ARBA00022833"/>
    </source>
</evidence>
<dbReference type="Pfam" id="PF02900">
    <property type="entry name" value="LigB"/>
    <property type="match status" value="1"/>
</dbReference>
<comment type="catalytic activity">
    <reaction evidence="1">
        <text>L-dopa + O2 = 4-(L-alanin-3-yl)-2-hydroxy-cis,cis-muconate 6-semialdehyde + H(+)</text>
        <dbReference type="Rhea" id="RHEA:21220"/>
        <dbReference type="ChEBI" id="CHEBI:15378"/>
        <dbReference type="ChEBI" id="CHEBI:15379"/>
        <dbReference type="ChEBI" id="CHEBI:57504"/>
        <dbReference type="ChEBI" id="CHEBI:57639"/>
        <dbReference type="EC" id="1.13.11.29"/>
    </reaction>
</comment>
<dbReference type="Gramene" id="AUR62006951-RA">
    <property type="protein sequence ID" value="AUR62006951-RA:cds"/>
    <property type="gene ID" value="AUR62006951"/>
</dbReference>
<evidence type="ECO:0000256" key="5">
    <source>
        <dbReference type="ARBA" id="ARBA00013224"/>
    </source>
</evidence>